<sequence>MISEKLVTLIENDADILTKHWLTNVRANPSTPTYHEFNEEKLYKRAHLVYSQLSHWISRETSKEEIRNYYTKLGLERFKEGFALHEVVSAIVLLKRHLWIHILSDGQLSTAFELYQSLELNNRVVLFFDRAIYYTIIGYEEAIRLELKSDKKIYKNIFGKFLSTQKKEEDKKKKEKDEDKEDK</sequence>
<organism evidence="2 3">
    <name type="scientific">Candidatus Zymogenus saltonus</name>
    <dbReference type="NCBI Taxonomy" id="2844893"/>
    <lineage>
        <taxon>Bacteria</taxon>
        <taxon>Deltaproteobacteria</taxon>
        <taxon>Candidatus Zymogenia</taxon>
        <taxon>Candidatus Zymogeniales</taxon>
        <taxon>Candidatus Zymogenaceae</taxon>
        <taxon>Candidatus Zymogenus</taxon>
    </lineage>
</organism>
<dbReference type="Proteomes" id="UP000809273">
    <property type="component" value="Unassembled WGS sequence"/>
</dbReference>
<dbReference type="InterPro" id="IPR018984">
    <property type="entry name" value="Histidine_kinase_N"/>
</dbReference>
<proteinExistence type="predicted"/>
<dbReference type="EMBL" id="JAFGIX010000025">
    <property type="protein sequence ID" value="MBN1572555.1"/>
    <property type="molecule type" value="Genomic_DNA"/>
</dbReference>
<feature type="domain" description="Histidine kinase N-terminal" evidence="1">
    <location>
        <begin position="4"/>
        <end position="141"/>
    </location>
</feature>
<dbReference type="Pfam" id="PF09385">
    <property type="entry name" value="HisK_N"/>
    <property type="match status" value="1"/>
</dbReference>
<comment type="caution">
    <text evidence="2">The sequence shown here is derived from an EMBL/GenBank/DDBJ whole genome shotgun (WGS) entry which is preliminary data.</text>
</comment>
<name>A0A9D8PP38_9DELT</name>
<dbReference type="AlphaFoldDB" id="A0A9D8PP38"/>
<gene>
    <name evidence="2" type="ORF">JW984_05085</name>
</gene>
<reference evidence="2" key="1">
    <citation type="journal article" date="2021" name="Environ. Microbiol.">
        <title>Genomic characterization of three novel Desulfobacterota classes expand the metabolic and phylogenetic diversity of the phylum.</title>
        <authorList>
            <person name="Murphy C.L."/>
            <person name="Biggerstaff J."/>
            <person name="Eichhorn A."/>
            <person name="Ewing E."/>
            <person name="Shahan R."/>
            <person name="Soriano D."/>
            <person name="Stewart S."/>
            <person name="VanMol K."/>
            <person name="Walker R."/>
            <person name="Walters P."/>
            <person name="Elshahed M.S."/>
            <person name="Youssef N.H."/>
        </authorList>
    </citation>
    <scope>NUCLEOTIDE SEQUENCE</scope>
    <source>
        <strain evidence="2">Zod_Metabat.24</strain>
    </source>
</reference>
<evidence type="ECO:0000313" key="2">
    <source>
        <dbReference type="EMBL" id="MBN1572555.1"/>
    </source>
</evidence>
<evidence type="ECO:0000313" key="3">
    <source>
        <dbReference type="Proteomes" id="UP000809273"/>
    </source>
</evidence>
<accession>A0A9D8PP38</accession>
<protein>
    <submittedName>
        <fullName evidence="2">RsbRD N-terminal domain-containing protein</fullName>
    </submittedName>
</protein>
<dbReference type="Gene3D" id="1.10.490.70">
    <property type="entry name" value="Histidine kinase N-terminal domain"/>
    <property type="match status" value="1"/>
</dbReference>
<reference evidence="2" key="2">
    <citation type="submission" date="2021-01" db="EMBL/GenBank/DDBJ databases">
        <authorList>
            <person name="Hahn C.R."/>
            <person name="Youssef N.H."/>
            <person name="Elshahed M."/>
        </authorList>
    </citation>
    <scope>NUCLEOTIDE SEQUENCE</scope>
    <source>
        <strain evidence="2">Zod_Metabat.24</strain>
    </source>
</reference>
<evidence type="ECO:0000259" key="1">
    <source>
        <dbReference type="Pfam" id="PF09385"/>
    </source>
</evidence>